<dbReference type="GO" id="GO:0071972">
    <property type="term" value="F:peptidoglycan L,D-transpeptidase activity"/>
    <property type="evidence" value="ECO:0007669"/>
    <property type="project" value="TreeGrafter"/>
</dbReference>
<dbReference type="SUPFAM" id="SSF56519">
    <property type="entry name" value="Penicillin binding protein dimerisation domain"/>
    <property type="match status" value="1"/>
</dbReference>
<dbReference type="EMBL" id="MFGM01000016">
    <property type="protein sequence ID" value="OGF37723.1"/>
    <property type="molecule type" value="Genomic_DNA"/>
</dbReference>
<evidence type="ECO:0000256" key="4">
    <source>
        <dbReference type="ARBA" id="ARBA00022519"/>
    </source>
</evidence>
<dbReference type="GO" id="GO:0009252">
    <property type="term" value="P:peptidoglycan biosynthetic process"/>
    <property type="evidence" value="ECO:0007669"/>
    <property type="project" value="UniProtKB-KW"/>
</dbReference>
<evidence type="ECO:0000259" key="14">
    <source>
        <dbReference type="Pfam" id="PF00905"/>
    </source>
</evidence>
<name>A0A1F5TFU7_9BACT</name>
<proteinExistence type="predicted"/>
<dbReference type="GO" id="GO:0006508">
    <property type="term" value="P:proteolysis"/>
    <property type="evidence" value="ECO:0007669"/>
    <property type="project" value="UniProtKB-KW"/>
</dbReference>
<evidence type="ECO:0000256" key="12">
    <source>
        <dbReference type="ARBA" id="ARBA00023316"/>
    </source>
</evidence>
<evidence type="ECO:0000256" key="8">
    <source>
        <dbReference type="ARBA" id="ARBA00022960"/>
    </source>
</evidence>
<keyword evidence="11 13" id="KW-0472">Membrane</keyword>
<evidence type="ECO:0000256" key="6">
    <source>
        <dbReference type="ARBA" id="ARBA00022692"/>
    </source>
</evidence>
<dbReference type="PANTHER" id="PTHR30627">
    <property type="entry name" value="PEPTIDOGLYCAN D,D-TRANSPEPTIDASE"/>
    <property type="match status" value="1"/>
</dbReference>
<evidence type="ECO:0000313" key="16">
    <source>
        <dbReference type="EMBL" id="OGF37723.1"/>
    </source>
</evidence>
<evidence type="ECO:0000256" key="10">
    <source>
        <dbReference type="ARBA" id="ARBA00022989"/>
    </source>
</evidence>
<feature type="domain" description="Penicillin-binding protein dimerisation" evidence="15">
    <location>
        <begin position="118"/>
        <end position="300"/>
    </location>
</feature>
<keyword evidence="5" id="KW-0645">Protease</keyword>
<reference evidence="16 17" key="1">
    <citation type="journal article" date="2016" name="Nat. Commun.">
        <title>Thousands of microbial genomes shed light on interconnected biogeochemical processes in an aquifer system.</title>
        <authorList>
            <person name="Anantharaman K."/>
            <person name="Brown C.T."/>
            <person name="Hug L.A."/>
            <person name="Sharon I."/>
            <person name="Castelle C.J."/>
            <person name="Probst A.J."/>
            <person name="Thomas B.C."/>
            <person name="Singh A."/>
            <person name="Wilkins M.J."/>
            <person name="Karaoz U."/>
            <person name="Brodie E.L."/>
            <person name="Williams K.H."/>
            <person name="Hubbard S.S."/>
            <person name="Banfield J.F."/>
        </authorList>
    </citation>
    <scope>NUCLEOTIDE SEQUENCE [LARGE SCALE GENOMIC DNA]</scope>
</reference>
<dbReference type="NCBIfam" id="TIGR03423">
    <property type="entry name" value="pbp2_mrdA"/>
    <property type="match status" value="1"/>
</dbReference>
<feature type="domain" description="Penicillin-binding protein transpeptidase" evidence="14">
    <location>
        <begin position="341"/>
        <end position="667"/>
    </location>
</feature>
<comment type="caution">
    <text evidence="16">The sequence shown here is derived from an EMBL/GenBank/DDBJ whole genome shotgun (WGS) entry which is preliminary data.</text>
</comment>
<dbReference type="InterPro" id="IPR001460">
    <property type="entry name" value="PCN-bd_Tpept"/>
</dbReference>
<dbReference type="SUPFAM" id="SSF56601">
    <property type="entry name" value="beta-lactamase/transpeptidase-like"/>
    <property type="match status" value="1"/>
</dbReference>
<keyword evidence="10 13" id="KW-1133">Transmembrane helix</keyword>
<accession>A0A1F5TFU7</accession>
<dbReference type="GO" id="GO:0071555">
    <property type="term" value="P:cell wall organization"/>
    <property type="evidence" value="ECO:0007669"/>
    <property type="project" value="UniProtKB-KW"/>
</dbReference>
<dbReference type="GO" id="GO:0009002">
    <property type="term" value="F:serine-type D-Ala-D-Ala carboxypeptidase activity"/>
    <property type="evidence" value="ECO:0007669"/>
    <property type="project" value="InterPro"/>
</dbReference>
<dbReference type="InterPro" id="IPR005311">
    <property type="entry name" value="PBP_dimer"/>
</dbReference>
<evidence type="ECO:0000256" key="3">
    <source>
        <dbReference type="ARBA" id="ARBA00022475"/>
    </source>
</evidence>
<evidence type="ECO:0000313" key="17">
    <source>
        <dbReference type="Proteomes" id="UP000178656"/>
    </source>
</evidence>
<evidence type="ECO:0000256" key="1">
    <source>
        <dbReference type="ARBA" id="ARBA00004167"/>
    </source>
</evidence>
<evidence type="ECO:0000256" key="5">
    <source>
        <dbReference type="ARBA" id="ARBA00022670"/>
    </source>
</evidence>
<dbReference type="GO" id="GO:0008360">
    <property type="term" value="P:regulation of cell shape"/>
    <property type="evidence" value="ECO:0007669"/>
    <property type="project" value="UniProtKB-KW"/>
</dbReference>
<comment type="subcellular location">
    <subcellularLocation>
        <location evidence="2">Cell membrane</location>
    </subcellularLocation>
    <subcellularLocation>
        <location evidence="1">Membrane</location>
        <topology evidence="1">Single-pass membrane protein</topology>
    </subcellularLocation>
</comment>
<dbReference type="AlphaFoldDB" id="A0A1F5TFU7"/>
<keyword evidence="9" id="KW-0573">Peptidoglycan synthesis</keyword>
<dbReference type="GO" id="GO:0008658">
    <property type="term" value="F:penicillin binding"/>
    <property type="evidence" value="ECO:0007669"/>
    <property type="project" value="InterPro"/>
</dbReference>
<keyword evidence="7" id="KW-0378">Hydrolase</keyword>
<dbReference type="InterPro" id="IPR036138">
    <property type="entry name" value="PBP_dimer_sf"/>
</dbReference>
<dbReference type="Gene3D" id="3.40.710.10">
    <property type="entry name" value="DD-peptidase/beta-lactamase superfamily"/>
    <property type="match status" value="1"/>
</dbReference>
<keyword evidence="6 13" id="KW-0812">Transmembrane</keyword>
<dbReference type="Gene3D" id="3.30.1390.30">
    <property type="entry name" value="Penicillin-binding protein 2a, domain 3"/>
    <property type="match status" value="1"/>
</dbReference>
<sequence length="678" mass="75327">MFLLEYLFKRRIKRAADNDKASFFVGGDFDAPYQRLRDRERGHWVEGAYIDFSEHELARTDNKSYLGLCVSKRSLLFFLLGIYLCLGGLFFYAARLQIMEGVAYFNLAEKNRLHVTYLPAPRGIIYDVNSRPLVKNIPDFDVYITPVDFLGSTSSVESKVAWIKRQLPSEEISARLEKILAIKQSEKGYYEAALLVDGLDYARSLKMKIESTNYPGVTIETSAKRDYFTPAGKHKSTSLAHVLGYTGKIDAAEYGQLRGDGYLLNDSLGKIGIENVYEKALRGQFGREQLEVDAAGKAIKIIAREEMLRGNSIFLSIDADIQAALERSLQNNMTVAGKKRGVAIALNPQNGQILAMVSLPGFDNNLFSQGIDEKKLAALFTDDDKPLFNRAVSGEYPSGSTFKPVVAAAALEEGIINENKSFVSVGGIRIGEWFFPDWKAGGHGVTDVRKALADSVNTFFYIIGGGYGEFDGLGVEKIKKYAELFGLNALLGIDLSSEKPGFLPTKEWKEVTKQERWYVGDTYHLAIGQGDLRVTPLQVASYTSVFANGGTLYRPTLLSRYLDQQNKQEVLNKAEIIRSNFISEKSLNIVRQGLLQAVTIGSAKILNSLPVTAAAKTGTAQWGEGKIPHAWFTCFAPYNNAEIVVTVLVEEGIEGSGITARVANEFLNWYFRQYKVSR</sequence>
<organism evidence="16 17">
    <name type="scientific">Candidatus Falkowbacteria bacterium RIFOXYC2_FULL_48_21</name>
    <dbReference type="NCBI Taxonomy" id="1798005"/>
    <lineage>
        <taxon>Bacteria</taxon>
        <taxon>Candidatus Falkowiibacteriota</taxon>
    </lineage>
</organism>
<evidence type="ECO:0000256" key="2">
    <source>
        <dbReference type="ARBA" id="ARBA00004236"/>
    </source>
</evidence>
<evidence type="ECO:0000256" key="11">
    <source>
        <dbReference type="ARBA" id="ARBA00023136"/>
    </source>
</evidence>
<dbReference type="GO" id="GO:0005886">
    <property type="term" value="C:plasma membrane"/>
    <property type="evidence" value="ECO:0007669"/>
    <property type="project" value="UniProtKB-SubCell"/>
</dbReference>
<evidence type="ECO:0000256" key="7">
    <source>
        <dbReference type="ARBA" id="ARBA00022801"/>
    </source>
</evidence>
<keyword evidence="8" id="KW-0133">Cell shape</keyword>
<dbReference type="Pfam" id="PF00905">
    <property type="entry name" value="Transpeptidase"/>
    <property type="match status" value="1"/>
</dbReference>
<keyword evidence="12" id="KW-0961">Cell wall biogenesis/degradation</keyword>
<gene>
    <name evidence="16" type="ORF">A2482_00465</name>
</gene>
<dbReference type="InterPro" id="IPR017790">
    <property type="entry name" value="Penicillin-binding_protein_2"/>
</dbReference>
<dbReference type="Pfam" id="PF03717">
    <property type="entry name" value="PBP_dimer"/>
    <property type="match status" value="1"/>
</dbReference>
<keyword evidence="3" id="KW-1003">Cell membrane</keyword>
<evidence type="ECO:0000259" key="15">
    <source>
        <dbReference type="Pfam" id="PF03717"/>
    </source>
</evidence>
<feature type="transmembrane region" description="Helical" evidence="13">
    <location>
        <begin position="75"/>
        <end position="94"/>
    </location>
</feature>
<evidence type="ECO:0000256" key="9">
    <source>
        <dbReference type="ARBA" id="ARBA00022984"/>
    </source>
</evidence>
<dbReference type="InterPro" id="IPR050515">
    <property type="entry name" value="Beta-lactam/transpept"/>
</dbReference>
<evidence type="ECO:0000256" key="13">
    <source>
        <dbReference type="SAM" id="Phobius"/>
    </source>
</evidence>
<dbReference type="PANTHER" id="PTHR30627:SF2">
    <property type="entry name" value="PEPTIDOGLYCAN D,D-TRANSPEPTIDASE MRDA"/>
    <property type="match status" value="1"/>
</dbReference>
<protein>
    <submittedName>
        <fullName evidence="16">Penicillin-binding protein 2</fullName>
    </submittedName>
</protein>
<dbReference type="Gene3D" id="3.90.1310.10">
    <property type="entry name" value="Penicillin-binding protein 2a (Domain 2)"/>
    <property type="match status" value="1"/>
</dbReference>
<keyword evidence="4" id="KW-0997">Cell inner membrane</keyword>
<dbReference type="Proteomes" id="UP000178656">
    <property type="component" value="Unassembled WGS sequence"/>
</dbReference>
<dbReference type="InterPro" id="IPR012338">
    <property type="entry name" value="Beta-lactam/transpept-like"/>
</dbReference>